<keyword evidence="5" id="KW-0114">cAMP</keyword>
<dbReference type="GO" id="GO:0007165">
    <property type="term" value="P:signal transduction"/>
    <property type="evidence" value="ECO:0007669"/>
    <property type="project" value="InterPro"/>
</dbReference>
<evidence type="ECO:0000313" key="12">
    <source>
        <dbReference type="Proteomes" id="UP000694382"/>
    </source>
</evidence>
<reference evidence="11" key="2">
    <citation type="submission" date="2025-09" db="UniProtKB">
        <authorList>
            <consortium name="Ensembl"/>
        </authorList>
    </citation>
    <scope>IDENTIFICATION</scope>
</reference>
<dbReference type="InterPro" id="IPR003607">
    <property type="entry name" value="HD/PDEase_dom"/>
</dbReference>
<protein>
    <recommendedName>
        <fullName evidence="9">Phosphodiesterase</fullName>
        <ecNumber evidence="9">3.1.4.-</ecNumber>
    </recommendedName>
</protein>
<feature type="compositionally biased region" description="Gly residues" evidence="10">
    <location>
        <begin position="423"/>
        <end position="435"/>
    </location>
</feature>
<dbReference type="GO" id="GO:0004114">
    <property type="term" value="F:3',5'-cyclic-nucleotide phosphodiesterase activity"/>
    <property type="evidence" value="ECO:0007669"/>
    <property type="project" value="UniProtKB-EC"/>
</dbReference>
<dbReference type="InterPro" id="IPR013706">
    <property type="entry name" value="PDE1_N"/>
</dbReference>
<evidence type="ECO:0000313" key="11">
    <source>
        <dbReference type="Ensembl" id="ENSCPVP00000021374.2"/>
    </source>
</evidence>
<dbReference type="GO" id="GO:0046872">
    <property type="term" value="F:metal ion binding"/>
    <property type="evidence" value="ECO:0007669"/>
    <property type="project" value="UniProtKB-KW"/>
</dbReference>
<dbReference type="CDD" id="cd00077">
    <property type="entry name" value="HDc"/>
    <property type="match status" value="1"/>
</dbReference>
<feature type="region of interest" description="Disordered" evidence="10">
    <location>
        <begin position="1"/>
        <end position="22"/>
    </location>
</feature>
<keyword evidence="4 9" id="KW-0378">Hydrolase</keyword>
<dbReference type="Proteomes" id="UP000694382">
    <property type="component" value="Unassembled WGS sequence"/>
</dbReference>
<dbReference type="InterPro" id="IPR002073">
    <property type="entry name" value="PDEase_catalytic_dom"/>
</dbReference>
<evidence type="ECO:0000256" key="3">
    <source>
        <dbReference type="ARBA" id="ARBA00022723"/>
    </source>
</evidence>
<dbReference type="InterPro" id="IPR023174">
    <property type="entry name" value="PDEase_CS"/>
</dbReference>
<dbReference type="InterPro" id="IPR036971">
    <property type="entry name" value="PDEase_catalytic_dom_sf"/>
</dbReference>
<evidence type="ECO:0000256" key="2">
    <source>
        <dbReference type="ARBA" id="ARBA00022535"/>
    </source>
</evidence>
<comment type="catalytic activity">
    <reaction evidence="8">
        <text>a nucleoside 3',5'-cyclic phosphate + H2O = a nucleoside 5'-phosphate + H(+)</text>
        <dbReference type="Rhea" id="RHEA:14653"/>
        <dbReference type="ChEBI" id="CHEBI:15377"/>
        <dbReference type="ChEBI" id="CHEBI:15378"/>
        <dbReference type="ChEBI" id="CHEBI:57867"/>
        <dbReference type="ChEBI" id="CHEBI:58464"/>
        <dbReference type="EC" id="3.1.4.17"/>
    </reaction>
    <physiologicalReaction direction="left-to-right" evidence="8">
        <dbReference type="Rhea" id="RHEA:14654"/>
    </physiologicalReaction>
</comment>
<accession>A0A8U8CK07</accession>
<evidence type="ECO:0000256" key="7">
    <source>
        <dbReference type="ARBA" id="ARBA00033684"/>
    </source>
</evidence>
<proteinExistence type="inferred from homology"/>
<dbReference type="SUPFAM" id="SSF109604">
    <property type="entry name" value="HD-domain/PDEase-like"/>
    <property type="match status" value="1"/>
</dbReference>
<name>A0A8C3NKA3_GEOPR</name>
<dbReference type="PANTHER" id="PTHR11347">
    <property type="entry name" value="CYCLIC NUCLEOTIDE PHOSPHODIESTERASE"/>
    <property type="match status" value="1"/>
</dbReference>
<comment type="catalytic activity">
    <reaction evidence="6">
        <text>3',5'-cyclic AMP + H2O = AMP + H(+)</text>
        <dbReference type="Rhea" id="RHEA:25277"/>
        <dbReference type="ChEBI" id="CHEBI:15377"/>
        <dbReference type="ChEBI" id="CHEBI:15378"/>
        <dbReference type="ChEBI" id="CHEBI:58165"/>
        <dbReference type="ChEBI" id="CHEBI:456215"/>
    </reaction>
    <physiologicalReaction direction="left-to-right" evidence="6">
        <dbReference type="Rhea" id="RHEA:25278"/>
    </physiologicalReaction>
</comment>
<comment type="cofactor">
    <cofactor evidence="9">
        <name>a divalent metal cation</name>
        <dbReference type="ChEBI" id="CHEBI:60240"/>
    </cofactor>
    <text evidence="9">Binds 2 divalent metal cations per subunit. Site 1 may preferentially bind zinc ions, while site 2 has a preference for magnesium and/or manganese ions.</text>
</comment>
<dbReference type="Pfam" id="PF08499">
    <property type="entry name" value="PDEase_I_N"/>
    <property type="match status" value="1"/>
</dbReference>
<feature type="region of interest" description="Disordered" evidence="10">
    <location>
        <begin position="407"/>
        <end position="435"/>
    </location>
</feature>
<evidence type="ECO:0000256" key="1">
    <source>
        <dbReference type="ARBA" id="ARBA00010664"/>
    </source>
</evidence>
<keyword evidence="12" id="KW-1185">Reference proteome</keyword>
<dbReference type="InterPro" id="IPR023088">
    <property type="entry name" value="PDEase"/>
</dbReference>
<keyword evidence="3 9" id="KW-0479">Metal-binding</keyword>
<dbReference type="Gene3D" id="1.10.1300.10">
    <property type="entry name" value="3'5'-cyclic nucleotide phosphodiesterase, catalytic domain"/>
    <property type="match status" value="1"/>
</dbReference>
<dbReference type="PROSITE" id="PS00126">
    <property type="entry name" value="PDEASE_I_1"/>
    <property type="match status" value="1"/>
</dbReference>
<keyword evidence="2" id="KW-0140">cGMP</keyword>
<reference evidence="11" key="1">
    <citation type="submission" date="2025-08" db="UniProtKB">
        <authorList>
            <consortium name="Ensembl"/>
        </authorList>
    </citation>
    <scope>IDENTIFICATION</scope>
</reference>
<dbReference type="AlphaFoldDB" id="A0A8C3NKA3"/>
<dbReference type="PRINTS" id="PR00387">
    <property type="entry name" value="PDIESTERASE1"/>
</dbReference>
<dbReference type="Pfam" id="PF00233">
    <property type="entry name" value="PDEase_I"/>
    <property type="match status" value="1"/>
</dbReference>
<dbReference type="EC" id="3.1.4.-" evidence="9"/>
<dbReference type="PROSITE" id="PS51845">
    <property type="entry name" value="PDEASE_I_2"/>
    <property type="match status" value="1"/>
</dbReference>
<evidence type="ECO:0000256" key="8">
    <source>
        <dbReference type="ARBA" id="ARBA00033709"/>
    </source>
</evidence>
<evidence type="ECO:0000256" key="5">
    <source>
        <dbReference type="ARBA" id="ARBA00023149"/>
    </source>
</evidence>
<comment type="catalytic activity">
    <reaction evidence="7">
        <text>3',5'-cyclic GMP + H2O = GMP + H(+)</text>
        <dbReference type="Rhea" id="RHEA:16957"/>
        <dbReference type="ChEBI" id="CHEBI:15377"/>
        <dbReference type="ChEBI" id="CHEBI:15378"/>
        <dbReference type="ChEBI" id="CHEBI:57746"/>
        <dbReference type="ChEBI" id="CHEBI:58115"/>
    </reaction>
    <physiologicalReaction direction="left-to-right" evidence="7">
        <dbReference type="Rhea" id="RHEA:16958"/>
    </physiologicalReaction>
</comment>
<dbReference type="Ensembl" id="ENSCPVT00000022325.2">
    <property type="protein sequence ID" value="ENSCPVP00000021374.2"/>
    <property type="gene ID" value="ENSCPVG00000015429.2"/>
</dbReference>
<evidence type="ECO:0000256" key="4">
    <source>
        <dbReference type="ARBA" id="ARBA00022801"/>
    </source>
</evidence>
<evidence type="ECO:0000256" key="6">
    <source>
        <dbReference type="ARBA" id="ARBA00033675"/>
    </source>
</evidence>
<evidence type="ECO:0000256" key="9">
    <source>
        <dbReference type="RuleBase" id="RU363067"/>
    </source>
</evidence>
<organism evidence="11 12">
    <name type="scientific">Geospiza parvula</name>
    <name type="common">Small tree-finch</name>
    <name type="synonym">Camarhynchus parvulus</name>
    <dbReference type="NCBI Taxonomy" id="87175"/>
    <lineage>
        <taxon>Eukaryota</taxon>
        <taxon>Metazoa</taxon>
        <taxon>Chordata</taxon>
        <taxon>Craniata</taxon>
        <taxon>Vertebrata</taxon>
        <taxon>Euteleostomi</taxon>
        <taxon>Archelosauria</taxon>
        <taxon>Archosauria</taxon>
        <taxon>Dinosauria</taxon>
        <taxon>Saurischia</taxon>
        <taxon>Theropoda</taxon>
        <taxon>Coelurosauria</taxon>
        <taxon>Aves</taxon>
        <taxon>Neognathae</taxon>
        <taxon>Neoaves</taxon>
        <taxon>Telluraves</taxon>
        <taxon>Australaves</taxon>
        <taxon>Passeriformes</taxon>
        <taxon>Thraupidae</taxon>
        <taxon>Camarhynchus</taxon>
    </lineage>
</organism>
<evidence type="ECO:0000256" key="10">
    <source>
        <dbReference type="SAM" id="MobiDB-lite"/>
    </source>
</evidence>
<sequence length="509" mass="55450">MEPPRSLPGLERERPALDAAGGCPSPLDARAVPGRKVWVKLRALLRFLVKQLEAGEVSVEELKRNLEYAASLLEAVCIDETRQVLDTEDELRAMGSDAAVPSEVRDWLAATFTQQARAKGRRAEEKPKFRSIVHAVQAGIFVERMFRRTYTAVGPSYSSSVLNCLKGLDQWCFDVFSLHRAAEEHSLRTVVFELFTRHNLNSRFKIPGAFLTSLLEALEGGYGKFRNPYHNQVHAADVTQTVHCFLLRTGMLHCLSEIELLAIVFAAAIHDFEHTGTTNSFHIQTKSDTAILYNDRSVLENHHISAVFRLMQDEELNIFVNLTKDEFAELRALVIEMVLATDMSCHFQQVKSMKTALQQLERWVGVVASPQVCPQGWRGGSGDKLGCCPQAGQVQGAVAAAARGRHQPPHQAVGGAQPLDQGPHGGVLPAGGQGGRAGAALLAPLRPHLHAGGPVTDRVHRLHRGADVLGAHRRGREVGDAAGRGRLQGQGQPHSHPAAQLAVAAAVPG</sequence>
<accession>A0A8C3NKA3</accession>
<comment type="similarity">
    <text evidence="1">Belongs to the cyclic nucleotide phosphodiesterase family. PDE1 subfamily.</text>
</comment>